<feature type="region of interest" description="Disordered" evidence="11">
    <location>
        <begin position="98"/>
        <end position="120"/>
    </location>
</feature>
<evidence type="ECO:0000313" key="18">
    <source>
        <dbReference type="EMBL" id="CAF3977353.1"/>
    </source>
</evidence>
<dbReference type="PROSITE" id="PS50157">
    <property type="entry name" value="ZINC_FINGER_C2H2_2"/>
    <property type="match status" value="1"/>
</dbReference>
<evidence type="ECO:0000313" key="15">
    <source>
        <dbReference type="EMBL" id="CAF2057783.1"/>
    </source>
</evidence>
<feature type="region of interest" description="Disordered" evidence="11">
    <location>
        <begin position="1"/>
        <end position="22"/>
    </location>
</feature>
<dbReference type="GO" id="GO:0042254">
    <property type="term" value="P:ribosome biogenesis"/>
    <property type="evidence" value="ECO:0007669"/>
    <property type="project" value="UniProtKB-KW"/>
</dbReference>
<evidence type="ECO:0000313" key="24">
    <source>
        <dbReference type="Proteomes" id="UP000663866"/>
    </source>
</evidence>
<keyword evidence="5" id="KW-0479">Metal-binding</keyword>
<dbReference type="EMBL" id="CAJOBJ010005755">
    <property type="protein sequence ID" value="CAF4041179.1"/>
    <property type="molecule type" value="Genomic_DNA"/>
</dbReference>
<dbReference type="GO" id="GO:0005737">
    <property type="term" value="C:cytoplasm"/>
    <property type="evidence" value="ECO:0007669"/>
    <property type="project" value="UniProtKB-SubCell"/>
</dbReference>
<dbReference type="EMBL" id="CAJNRF010010412">
    <property type="protein sequence ID" value="CAF2120469.1"/>
    <property type="molecule type" value="Genomic_DNA"/>
</dbReference>
<dbReference type="EMBL" id="CAJOBF010003050">
    <property type="protein sequence ID" value="CAF4071285.1"/>
    <property type="molecule type" value="Genomic_DNA"/>
</dbReference>
<dbReference type="Proteomes" id="UP000681720">
    <property type="component" value="Unassembled WGS sequence"/>
</dbReference>
<dbReference type="GO" id="GO:0005634">
    <property type="term" value="C:nucleus"/>
    <property type="evidence" value="ECO:0007669"/>
    <property type="project" value="UniProtKB-SubCell"/>
</dbReference>
<evidence type="ECO:0000256" key="7">
    <source>
        <dbReference type="ARBA" id="ARBA00022833"/>
    </source>
</evidence>
<reference evidence="16" key="1">
    <citation type="submission" date="2021-02" db="EMBL/GenBank/DDBJ databases">
        <authorList>
            <person name="Nowell W R."/>
        </authorList>
    </citation>
    <scope>NUCLEOTIDE SEQUENCE</scope>
</reference>
<comment type="caution">
    <text evidence="16">The sequence shown here is derived from an EMBL/GenBank/DDBJ whole genome shotgun (WGS) entry which is preliminary data.</text>
</comment>
<evidence type="ECO:0000313" key="20">
    <source>
        <dbReference type="EMBL" id="CAF4033076.1"/>
    </source>
</evidence>
<evidence type="ECO:0000256" key="9">
    <source>
        <dbReference type="ARBA" id="ARBA00038064"/>
    </source>
</evidence>
<evidence type="ECO:0000313" key="13">
    <source>
        <dbReference type="EMBL" id="CAF1329928.1"/>
    </source>
</evidence>
<dbReference type="PANTHER" id="PTHR46095">
    <property type="entry name" value="ZINC FINGER PROTEIN 593"/>
    <property type="match status" value="1"/>
</dbReference>
<evidence type="ECO:0000313" key="21">
    <source>
        <dbReference type="EMBL" id="CAF4041179.1"/>
    </source>
</evidence>
<evidence type="ECO:0000313" key="22">
    <source>
        <dbReference type="EMBL" id="CAF4071285.1"/>
    </source>
</evidence>
<dbReference type="Proteomes" id="UP000681967">
    <property type="component" value="Unassembled WGS sequence"/>
</dbReference>
<dbReference type="AlphaFoldDB" id="A0A816UZ15"/>
<proteinExistence type="inferred from homology"/>
<evidence type="ECO:0000256" key="2">
    <source>
        <dbReference type="ARBA" id="ARBA00004496"/>
    </source>
</evidence>
<evidence type="ECO:0000313" key="14">
    <source>
        <dbReference type="EMBL" id="CAF1561982.1"/>
    </source>
</evidence>
<evidence type="ECO:0000313" key="19">
    <source>
        <dbReference type="EMBL" id="CAF3978022.1"/>
    </source>
</evidence>
<evidence type="ECO:0000256" key="3">
    <source>
        <dbReference type="ARBA" id="ARBA00022490"/>
    </source>
</evidence>
<dbReference type="Proteomes" id="UP000663855">
    <property type="component" value="Unassembled WGS sequence"/>
</dbReference>
<evidence type="ECO:0000256" key="10">
    <source>
        <dbReference type="PROSITE-ProRule" id="PRU00042"/>
    </source>
</evidence>
<evidence type="ECO:0000256" key="1">
    <source>
        <dbReference type="ARBA" id="ARBA00004123"/>
    </source>
</evidence>
<dbReference type="EMBL" id="CAJNOV010014857">
    <property type="protein sequence ID" value="CAF1561982.1"/>
    <property type="molecule type" value="Genomic_DNA"/>
</dbReference>
<dbReference type="EMBL" id="CAJOBI010003682">
    <property type="protein sequence ID" value="CAF3977353.1"/>
    <property type="molecule type" value="Genomic_DNA"/>
</dbReference>
<dbReference type="InterPro" id="IPR036236">
    <property type="entry name" value="Znf_C2H2_sf"/>
</dbReference>
<dbReference type="EMBL" id="CAJNRE010006675">
    <property type="protein sequence ID" value="CAF2057783.1"/>
    <property type="molecule type" value="Genomic_DNA"/>
</dbReference>
<dbReference type="Proteomes" id="UP000663866">
    <property type="component" value="Unassembled WGS sequence"/>
</dbReference>
<keyword evidence="4" id="KW-0690">Ribosome biogenesis</keyword>
<evidence type="ECO:0000256" key="8">
    <source>
        <dbReference type="ARBA" id="ARBA00023242"/>
    </source>
</evidence>
<evidence type="ECO:0000259" key="12">
    <source>
        <dbReference type="PROSITE" id="PS50157"/>
    </source>
</evidence>
<dbReference type="InterPro" id="IPR022755">
    <property type="entry name" value="Znf_C2H2_jaz"/>
</dbReference>
<dbReference type="Proteomes" id="UP000676336">
    <property type="component" value="Unassembled WGS sequence"/>
</dbReference>
<feature type="domain" description="C2H2-type" evidence="12">
    <location>
        <begin position="61"/>
        <end position="90"/>
    </location>
</feature>
<dbReference type="PROSITE" id="PS00028">
    <property type="entry name" value="ZINC_FINGER_C2H2_1"/>
    <property type="match status" value="1"/>
</dbReference>
<dbReference type="Proteomes" id="UP000663834">
    <property type="component" value="Unassembled WGS sequence"/>
</dbReference>
<dbReference type="OrthoDB" id="24683at2759"/>
<evidence type="ECO:0000313" key="16">
    <source>
        <dbReference type="EMBL" id="CAF2120469.1"/>
    </source>
</evidence>
<dbReference type="InterPro" id="IPR003604">
    <property type="entry name" value="Matrin/U1-like-C_Znf_C2H2"/>
</dbReference>
<evidence type="ECO:0000256" key="5">
    <source>
        <dbReference type="ARBA" id="ARBA00022723"/>
    </source>
</evidence>
<dbReference type="InterPro" id="IPR013087">
    <property type="entry name" value="Znf_C2H2_type"/>
</dbReference>
<dbReference type="Gene3D" id="3.30.160.60">
    <property type="entry name" value="Classic Zinc Finger"/>
    <property type="match status" value="1"/>
</dbReference>
<feature type="compositionally biased region" description="Basic residues" evidence="11">
    <location>
        <begin position="1"/>
        <end position="11"/>
    </location>
</feature>
<dbReference type="SMART" id="SM00451">
    <property type="entry name" value="ZnF_U1"/>
    <property type="match status" value="1"/>
</dbReference>
<evidence type="ECO:0000313" key="17">
    <source>
        <dbReference type="EMBL" id="CAF2134837.1"/>
    </source>
</evidence>
<evidence type="ECO:0000313" key="23">
    <source>
        <dbReference type="Proteomes" id="UP000663856"/>
    </source>
</evidence>
<dbReference type="EMBL" id="CAJOBH010004102">
    <property type="protein sequence ID" value="CAF3978022.1"/>
    <property type="molecule type" value="Genomic_DNA"/>
</dbReference>
<keyword evidence="7" id="KW-0862">Zinc</keyword>
<name>A0A816UZ15_9BILA</name>
<dbReference type="SUPFAM" id="SSF57667">
    <property type="entry name" value="beta-beta-alpha zinc fingers"/>
    <property type="match status" value="1"/>
</dbReference>
<keyword evidence="6 10" id="KW-0863">Zinc-finger</keyword>
<evidence type="ECO:0000256" key="4">
    <source>
        <dbReference type="ARBA" id="ARBA00022517"/>
    </source>
</evidence>
<keyword evidence="8" id="KW-0539">Nucleus</keyword>
<dbReference type="Pfam" id="PF12171">
    <property type="entry name" value="zf-C2H2_jaz"/>
    <property type="match status" value="1"/>
</dbReference>
<dbReference type="PANTHER" id="PTHR46095:SF1">
    <property type="entry name" value="ZINC FINGER PROTEIN 593"/>
    <property type="match status" value="1"/>
</dbReference>
<dbReference type="EMBL" id="CAJNOW010001748">
    <property type="protein sequence ID" value="CAF1329928.1"/>
    <property type="molecule type" value="Genomic_DNA"/>
</dbReference>
<dbReference type="GO" id="GO:0008270">
    <property type="term" value="F:zinc ion binding"/>
    <property type="evidence" value="ECO:0007669"/>
    <property type="project" value="UniProtKB-KW"/>
</dbReference>
<comment type="subcellular location">
    <subcellularLocation>
        <location evidence="2">Cytoplasm</location>
    </subcellularLocation>
    <subcellularLocation>
        <location evidence="1">Nucleus</location>
    </subcellularLocation>
</comment>
<evidence type="ECO:0000256" key="6">
    <source>
        <dbReference type="ARBA" id="ARBA00022771"/>
    </source>
</evidence>
<dbReference type="Proteomes" id="UP000663856">
    <property type="component" value="Unassembled WGS sequence"/>
</dbReference>
<keyword evidence="3" id="KW-0963">Cytoplasm</keyword>
<dbReference type="Proteomes" id="UP000663887">
    <property type="component" value="Unassembled WGS sequence"/>
</dbReference>
<dbReference type="FunFam" id="3.30.160.60:FF:000299">
    <property type="entry name" value="Zinc finger protein 593"/>
    <property type="match status" value="1"/>
</dbReference>
<organism evidence="16 23">
    <name type="scientific">Rotaria magnacalcarata</name>
    <dbReference type="NCBI Taxonomy" id="392030"/>
    <lineage>
        <taxon>Eukaryota</taxon>
        <taxon>Metazoa</taxon>
        <taxon>Spiralia</taxon>
        <taxon>Gnathifera</taxon>
        <taxon>Rotifera</taxon>
        <taxon>Eurotatoria</taxon>
        <taxon>Bdelloidea</taxon>
        <taxon>Philodinida</taxon>
        <taxon>Philodinidae</taxon>
        <taxon>Rotaria</taxon>
    </lineage>
</organism>
<dbReference type="EMBL" id="CAJOBG010002873">
    <property type="protein sequence ID" value="CAF4033076.1"/>
    <property type="molecule type" value="Genomic_DNA"/>
</dbReference>
<dbReference type="Proteomes" id="UP000663842">
    <property type="component" value="Unassembled WGS sequence"/>
</dbReference>
<evidence type="ECO:0000256" key="11">
    <source>
        <dbReference type="SAM" id="MobiDB-lite"/>
    </source>
</evidence>
<gene>
    <name evidence="19" type="ORF">BYL167_LOCUS12453</name>
    <name evidence="14" type="ORF">CJN711_LOCUS31199</name>
    <name evidence="21" type="ORF">GIL414_LOCUS13915</name>
    <name evidence="13" type="ORF">KQP761_LOCUS6192</name>
    <name evidence="15" type="ORF">MBJ925_LOCUS14305</name>
    <name evidence="20" type="ORF">OVN521_LOCUS16918</name>
    <name evidence="18" type="ORF">SMN809_LOCUS10663</name>
    <name evidence="22" type="ORF">UXM345_LOCUS20457</name>
    <name evidence="16" type="ORF">WKI299_LOCUS24286</name>
    <name evidence="17" type="ORF">XDN619_LOCUS25508</name>
</gene>
<dbReference type="EMBL" id="CAJNRG010011766">
    <property type="protein sequence ID" value="CAF2134837.1"/>
    <property type="molecule type" value="Genomic_DNA"/>
</dbReference>
<comment type="similarity">
    <text evidence="9">Belongs to the ZNF593/BUD20 C2H2-type zinc-finger protein family.</text>
</comment>
<dbReference type="GO" id="GO:0003676">
    <property type="term" value="F:nucleic acid binding"/>
    <property type="evidence" value="ECO:0007669"/>
    <property type="project" value="InterPro"/>
</dbReference>
<dbReference type="Proteomes" id="UP000663824">
    <property type="component" value="Unassembled WGS sequence"/>
</dbReference>
<dbReference type="InterPro" id="IPR051879">
    <property type="entry name" value="C2H2-ZF_Maturation_Protein"/>
</dbReference>
<protein>
    <recommendedName>
        <fullName evidence="12">C2H2-type domain-containing protein</fullName>
    </recommendedName>
</protein>
<sequence>MPKKGRSKNKSHSGVDKKGKILKTKRKTIDFDQVQANMAAETARELLNQPIDYDVPGAGQHYCLYCARYFIDDHNLQHHIKSKVHKRRVKHLQTEAYTPEEADRAAGKGQYRAPRPVHVPKDQNNLYKMETDTVENVVSVENK</sequence>
<dbReference type="GO" id="GO:0043021">
    <property type="term" value="F:ribonucleoprotein complex binding"/>
    <property type="evidence" value="ECO:0007669"/>
    <property type="project" value="UniProtKB-ARBA"/>
</dbReference>
<accession>A0A816UZ15</accession>
<keyword evidence="24" id="KW-1185">Reference proteome</keyword>